<organism evidence="1">
    <name type="scientific">Arundo donax</name>
    <name type="common">Giant reed</name>
    <name type="synonym">Donax arundinaceus</name>
    <dbReference type="NCBI Taxonomy" id="35708"/>
    <lineage>
        <taxon>Eukaryota</taxon>
        <taxon>Viridiplantae</taxon>
        <taxon>Streptophyta</taxon>
        <taxon>Embryophyta</taxon>
        <taxon>Tracheophyta</taxon>
        <taxon>Spermatophyta</taxon>
        <taxon>Magnoliopsida</taxon>
        <taxon>Liliopsida</taxon>
        <taxon>Poales</taxon>
        <taxon>Poaceae</taxon>
        <taxon>PACMAD clade</taxon>
        <taxon>Arundinoideae</taxon>
        <taxon>Arundineae</taxon>
        <taxon>Arundo</taxon>
    </lineage>
</organism>
<reference evidence="1" key="2">
    <citation type="journal article" date="2015" name="Data Brief">
        <title>Shoot transcriptome of the giant reed, Arundo donax.</title>
        <authorList>
            <person name="Barrero R.A."/>
            <person name="Guerrero F.D."/>
            <person name="Moolhuijzen P."/>
            <person name="Goolsby J.A."/>
            <person name="Tidwell J."/>
            <person name="Bellgard S.E."/>
            <person name="Bellgard M.I."/>
        </authorList>
    </citation>
    <scope>NUCLEOTIDE SEQUENCE</scope>
    <source>
        <tissue evidence="1">Shoot tissue taken approximately 20 cm above the soil surface</tissue>
    </source>
</reference>
<reference evidence="1" key="1">
    <citation type="submission" date="2014-09" db="EMBL/GenBank/DDBJ databases">
        <authorList>
            <person name="Magalhaes I.L.F."/>
            <person name="Oliveira U."/>
            <person name="Santos F.R."/>
            <person name="Vidigal T.H.D.A."/>
            <person name="Brescovit A.D."/>
            <person name="Santos A.J."/>
        </authorList>
    </citation>
    <scope>NUCLEOTIDE SEQUENCE</scope>
    <source>
        <tissue evidence="1">Shoot tissue taken approximately 20 cm above the soil surface</tissue>
    </source>
</reference>
<dbReference type="EMBL" id="GBRH01226889">
    <property type="protein sequence ID" value="JAD71006.1"/>
    <property type="molecule type" value="Transcribed_RNA"/>
</dbReference>
<dbReference type="AlphaFoldDB" id="A0A0A9C618"/>
<sequence>MPTPPHCLPKCLAIFITLHLKIASMISTISKPCI</sequence>
<proteinExistence type="predicted"/>
<protein>
    <submittedName>
        <fullName evidence="1">Uncharacterized protein</fullName>
    </submittedName>
</protein>
<name>A0A0A9C618_ARUDO</name>
<evidence type="ECO:0000313" key="1">
    <source>
        <dbReference type="EMBL" id="JAD71006.1"/>
    </source>
</evidence>
<accession>A0A0A9C618</accession>